<feature type="transmembrane region" description="Helical" evidence="6">
    <location>
        <begin position="77"/>
        <end position="95"/>
    </location>
</feature>
<evidence type="ECO:0000256" key="6">
    <source>
        <dbReference type="SAM" id="Phobius"/>
    </source>
</evidence>
<dbReference type="Proteomes" id="UP000607397">
    <property type="component" value="Unassembled WGS sequence"/>
</dbReference>
<keyword evidence="3 6" id="KW-0812">Transmembrane</keyword>
<reference evidence="7" key="1">
    <citation type="submission" date="2019-12" db="EMBL/GenBank/DDBJ databases">
        <title>High-Quality draft genome sequences of three cyanobacteria isolated from the limestone walls of the Old Cathedral of Coimbra.</title>
        <authorList>
            <person name="Tiago I."/>
            <person name="Soares F."/>
            <person name="Portugal A."/>
        </authorList>
    </citation>
    <scope>NUCLEOTIDE SEQUENCE [LARGE SCALE GENOMIC DNA]</scope>
    <source>
        <strain evidence="7">C</strain>
    </source>
</reference>
<evidence type="ECO:0000256" key="1">
    <source>
        <dbReference type="ARBA" id="ARBA00004167"/>
    </source>
</evidence>
<dbReference type="PANTHER" id="PTHR34478:SF2">
    <property type="entry name" value="MEMBRANE PROTEIN"/>
    <property type="match status" value="1"/>
</dbReference>
<evidence type="ECO:0000256" key="3">
    <source>
        <dbReference type="ARBA" id="ARBA00022692"/>
    </source>
</evidence>
<dbReference type="Gene3D" id="1.20.1440.20">
    <property type="entry name" value="LemA-like domain"/>
    <property type="match status" value="1"/>
</dbReference>
<dbReference type="GO" id="GO:0016020">
    <property type="term" value="C:membrane"/>
    <property type="evidence" value="ECO:0007669"/>
    <property type="project" value="UniProtKB-SubCell"/>
</dbReference>
<evidence type="ECO:0000313" key="7">
    <source>
        <dbReference type="EMBL" id="NCJ05007.1"/>
    </source>
</evidence>
<dbReference type="SUPFAM" id="SSF140478">
    <property type="entry name" value="LemA-like"/>
    <property type="match status" value="1"/>
</dbReference>
<evidence type="ECO:0000256" key="4">
    <source>
        <dbReference type="ARBA" id="ARBA00022989"/>
    </source>
</evidence>
<sequence>MDNSDSRIPEDLMPEVMAVASRLYAEQTQSYSVSDLMAAGAEVQIPPQLMQQALQQVQAQQKAERIKQKQAAARQRTLAYALGGVMVVVLLWGGFTYNVLASEAGNVEAAWAQVENQLQRRADLIPQLVQVTQASARHDQDIVAQLNQSRSQYLSAQNLEQQLTATVEMNRAIAAFQTFAIRDPQLQASQAFSNLQYEIAGTENRIATERRRYNQAVQLYNRHISSFPSGLVAGLLGFERQPFFQADNRDVPTLDF</sequence>
<keyword evidence="4 6" id="KW-1133">Transmembrane helix</keyword>
<dbReference type="InterPro" id="IPR007156">
    <property type="entry name" value="MamQ_LemA"/>
</dbReference>
<comment type="subcellular location">
    <subcellularLocation>
        <location evidence="1">Membrane</location>
        <topology evidence="1">Single-pass membrane protein</topology>
    </subcellularLocation>
</comment>
<dbReference type="RefSeq" id="WP_161823479.1">
    <property type="nucleotide sequence ID" value="NZ_WVIC01000001.1"/>
</dbReference>
<dbReference type="EMBL" id="WVIC01000001">
    <property type="protein sequence ID" value="NCJ05007.1"/>
    <property type="molecule type" value="Genomic_DNA"/>
</dbReference>
<keyword evidence="5 6" id="KW-0472">Membrane</keyword>
<dbReference type="PANTHER" id="PTHR34478">
    <property type="entry name" value="PROTEIN LEMA"/>
    <property type="match status" value="1"/>
</dbReference>
<comment type="similarity">
    <text evidence="2">Belongs to the LemA family.</text>
</comment>
<dbReference type="InterPro" id="IPR023353">
    <property type="entry name" value="LemA-like_dom_sf"/>
</dbReference>
<gene>
    <name evidence="7" type="ORF">GS597_00415</name>
</gene>
<accession>A0A8K1ZVR5</accession>
<evidence type="ECO:0000256" key="2">
    <source>
        <dbReference type="ARBA" id="ARBA00008854"/>
    </source>
</evidence>
<dbReference type="AlphaFoldDB" id="A0A8K1ZVR5"/>
<dbReference type="Pfam" id="PF04011">
    <property type="entry name" value="LemA"/>
    <property type="match status" value="1"/>
</dbReference>
<evidence type="ECO:0000256" key="5">
    <source>
        <dbReference type="ARBA" id="ARBA00023136"/>
    </source>
</evidence>
<keyword evidence="8" id="KW-1185">Reference proteome</keyword>
<proteinExistence type="inferred from homology"/>
<evidence type="ECO:0000313" key="8">
    <source>
        <dbReference type="Proteomes" id="UP000607397"/>
    </source>
</evidence>
<name>A0A8K1ZVR5_9CYAN</name>
<comment type="caution">
    <text evidence="7">The sequence shown here is derived from an EMBL/GenBank/DDBJ whole genome shotgun (WGS) entry which is preliminary data.</text>
</comment>
<organism evidence="7 8">
    <name type="scientific">Petrachloros mirabilis ULC683</name>
    <dbReference type="NCBI Taxonomy" id="2781853"/>
    <lineage>
        <taxon>Bacteria</taxon>
        <taxon>Bacillati</taxon>
        <taxon>Cyanobacteriota</taxon>
        <taxon>Cyanophyceae</taxon>
        <taxon>Synechococcales</taxon>
        <taxon>Petrachlorosaceae</taxon>
        <taxon>Petrachloros</taxon>
        <taxon>Petrachloros mirabilis</taxon>
    </lineage>
</organism>
<protein>
    <submittedName>
        <fullName evidence="7">LemA family protein</fullName>
    </submittedName>
</protein>